<dbReference type="PANTHER" id="PTHR45453:SF1">
    <property type="entry name" value="PHOSPHATE REGULON SENSOR PROTEIN PHOR"/>
    <property type="match status" value="1"/>
</dbReference>
<evidence type="ECO:0000256" key="2">
    <source>
        <dbReference type="ARBA" id="ARBA00012438"/>
    </source>
</evidence>
<gene>
    <name evidence="9" type="ORF">A3G90_02620</name>
</gene>
<dbReference type="Proteomes" id="UP000177325">
    <property type="component" value="Unassembled WGS sequence"/>
</dbReference>
<feature type="transmembrane region" description="Helical" evidence="7">
    <location>
        <begin position="206"/>
        <end position="225"/>
    </location>
</feature>
<dbReference type="SUPFAM" id="SSF55874">
    <property type="entry name" value="ATPase domain of HSP90 chaperone/DNA topoisomerase II/histidine kinase"/>
    <property type="match status" value="1"/>
</dbReference>
<dbReference type="FunFam" id="3.30.565.10:FF:000006">
    <property type="entry name" value="Sensor histidine kinase WalK"/>
    <property type="match status" value="1"/>
</dbReference>
<evidence type="ECO:0000256" key="6">
    <source>
        <dbReference type="ARBA" id="ARBA00023012"/>
    </source>
</evidence>
<keyword evidence="4" id="KW-0808">Transferase</keyword>
<dbReference type="Gene3D" id="3.30.450.40">
    <property type="match status" value="1"/>
</dbReference>
<dbReference type="InterPro" id="IPR003661">
    <property type="entry name" value="HisK_dim/P_dom"/>
</dbReference>
<name>A0A1F6FGG3_9BACT</name>
<keyword evidence="3" id="KW-0597">Phosphoprotein</keyword>
<dbReference type="SMART" id="SM00388">
    <property type="entry name" value="HisKA"/>
    <property type="match status" value="1"/>
</dbReference>
<accession>A0A1F6FGG3</accession>
<feature type="transmembrane region" description="Helical" evidence="7">
    <location>
        <begin position="268"/>
        <end position="288"/>
    </location>
</feature>
<dbReference type="PROSITE" id="PS50109">
    <property type="entry name" value="HIS_KIN"/>
    <property type="match status" value="1"/>
</dbReference>
<feature type="transmembrane region" description="Helical" evidence="7">
    <location>
        <begin position="65"/>
        <end position="86"/>
    </location>
</feature>
<feature type="transmembrane region" description="Helical" evidence="7">
    <location>
        <begin position="6"/>
        <end position="26"/>
    </location>
</feature>
<dbReference type="CDD" id="cd00082">
    <property type="entry name" value="HisKA"/>
    <property type="match status" value="1"/>
</dbReference>
<evidence type="ECO:0000256" key="7">
    <source>
        <dbReference type="SAM" id="Phobius"/>
    </source>
</evidence>
<evidence type="ECO:0000256" key="5">
    <source>
        <dbReference type="ARBA" id="ARBA00022777"/>
    </source>
</evidence>
<evidence type="ECO:0000313" key="10">
    <source>
        <dbReference type="Proteomes" id="UP000177325"/>
    </source>
</evidence>
<keyword evidence="7" id="KW-1133">Transmembrane helix</keyword>
<feature type="transmembrane region" description="Helical" evidence="7">
    <location>
        <begin position="141"/>
        <end position="159"/>
    </location>
</feature>
<evidence type="ECO:0000256" key="1">
    <source>
        <dbReference type="ARBA" id="ARBA00000085"/>
    </source>
</evidence>
<feature type="transmembrane region" description="Helical" evidence="7">
    <location>
        <begin position="38"/>
        <end position="59"/>
    </location>
</feature>
<evidence type="ECO:0000256" key="3">
    <source>
        <dbReference type="ARBA" id="ARBA00022553"/>
    </source>
</evidence>
<evidence type="ECO:0000259" key="8">
    <source>
        <dbReference type="PROSITE" id="PS50109"/>
    </source>
</evidence>
<dbReference type="Gene3D" id="1.10.287.130">
    <property type="match status" value="1"/>
</dbReference>
<dbReference type="AlphaFoldDB" id="A0A1F6FGG3"/>
<dbReference type="GO" id="GO:0000155">
    <property type="term" value="F:phosphorelay sensor kinase activity"/>
    <property type="evidence" value="ECO:0007669"/>
    <property type="project" value="InterPro"/>
</dbReference>
<proteinExistence type="predicted"/>
<feature type="transmembrane region" description="Helical" evidence="7">
    <location>
        <begin position="175"/>
        <end position="200"/>
    </location>
</feature>
<dbReference type="STRING" id="1798525.A3G90_02620"/>
<keyword evidence="7" id="KW-0812">Transmembrane</keyword>
<dbReference type="GO" id="GO:0016036">
    <property type="term" value="P:cellular response to phosphate starvation"/>
    <property type="evidence" value="ECO:0007669"/>
    <property type="project" value="TreeGrafter"/>
</dbReference>
<keyword evidence="5" id="KW-0418">Kinase</keyword>
<organism evidence="9 10">
    <name type="scientific">Candidatus Kaiserbacteria bacterium RIFCSPLOWO2_12_FULL_45_26</name>
    <dbReference type="NCBI Taxonomy" id="1798525"/>
    <lineage>
        <taxon>Bacteria</taxon>
        <taxon>Candidatus Kaiseribacteriota</taxon>
    </lineage>
</organism>
<feature type="domain" description="Histidine kinase" evidence="8">
    <location>
        <begin position="445"/>
        <end position="657"/>
    </location>
</feature>
<dbReference type="InterPro" id="IPR029016">
    <property type="entry name" value="GAF-like_dom_sf"/>
</dbReference>
<dbReference type="InterPro" id="IPR003594">
    <property type="entry name" value="HATPase_dom"/>
</dbReference>
<sequence length="674" mass="75759">MNTLLITQLVLGGTIIINILLILFVFTKNIQPLTNKVLLLQMLGILGWTSSIFINLWLKSEFVEYFIFAFAALALVSQLGFVFLYPGAQKQKPWLTQVISFTLGLGTVFIFASFIPGALFSSIEVMPEGYTIVRAGWLSNVYALFVVCYIILAIALLAYKQQVLLGEQLRHQTKYLLYGFIIFFITNLFTNSLLPVVFGINFFNGIGPVFSLILVAFIIHNIYRYKFLEIQLLIQRGLIYLFLLGLVVIVYLGLVTLISHLISPTLQISALTAGAITTIIGIFTVPSIDYHLRRMTHRFFFKGQFDYSQTLFELSQILQETLDVQKITAEATNKLANIFGASYVAIEINDLPNDTSFSHKLSFELTTNNGVVGYLQLGERQSGDDYTKQDRQMLSTIANQVAVAIERSQLYETVREYTHDLEKKVALRTNEIRDLQSYQRQMLDEISHGLQTPIAVISNELSLLTAEQVPHIASFRKTIDSLSQFIRSLLNLSHIEAPGTTLHFTYFNISEAIEEIVEYSEISLSQSGVVFVSSIQNDINIVGDKKKIEEVLLALISNASKYRDPARTQIVSINLKSTPTEAVMTVGDTGHGIDDKHLPHVFKRFYRVRDADYSDIEGTGLGLAIVNAIIQKHHGEITVKSERGVGTVFTITLPINYHKTKEIEQANVSDKSVF</sequence>
<dbReference type="EC" id="2.7.13.3" evidence="2"/>
<evidence type="ECO:0000256" key="4">
    <source>
        <dbReference type="ARBA" id="ARBA00022679"/>
    </source>
</evidence>
<dbReference type="SUPFAM" id="SSF47384">
    <property type="entry name" value="Homodimeric domain of signal transducing histidine kinase"/>
    <property type="match status" value="1"/>
</dbReference>
<dbReference type="InterPro" id="IPR004358">
    <property type="entry name" value="Sig_transdc_His_kin-like_C"/>
</dbReference>
<dbReference type="Gene3D" id="3.30.565.10">
    <property type="entry name" value="Histidine kinase-like ATPase, C-terminal domain"/>
    <property type="match status" value="1"/>
</dbReference>
<dbReference type="GO" id="GO:0004721">
    <property type="term" value="F:phosphoprotein phosphatase activity"/>
    <property type="evidence" value="ECO:0007669"/>
    <property type="project" value="TreeGrafter"/>
</dbReference>
<dbReference type="EMBL" id="MFMM01000001">
    <property type="protein sequence ID" value="OGG84938.1"/>
    <property type="molecule type" value="Genomic_DNA"/>
</dbReference>
<feature type="transmembrane region" description="Helical" evidence="7">
    <location>
        <begin position="98"/>
        <end position="121"/>
    </location>
</feature>
<dbReference type="InterPro" id="IPR050351">
    <property type="entry name" value="BphY/WalK/GraS-like"/>
</dbReference>
<dbReference type="GO" id="GO:0005886">
    <property type="term" value="C:plasma membrane"/>
    <property type="evidence" value="ECO:0007669"/>
    <property type="project" value="TreeGrafter"/>
</dbReference>
<comment type="catalytic activity">
    <reaction evidence="1">
        <text>ATP + protein L-histidine = ADP + protein N-phospho-L-histidine.</text>
        <dbReference type="EC" id="2.7.13.3"/>
    </reaction>
</comment>
<dbReference type="InterPro" id="IPR036890">
    <property type="entry name" value="HATPase_C_sf"/>
</dbReference>
<evidence type="ECO:0000313" key="9">
    <source>
        <dbReference type="EMBL" id="OGG84938.1"/>
    </source>
</evidence>
<dbReference type="SMART" id="SM00387">
    <property type="entry name" value="HATPase_c"/>
    <property type="match status" value="1"/>
</dbReference>
<dbReference type="PRINTS" id="PR00344">
    <property type="entry name" value="BCTRLSENSOR"/>
</dbReference>
<keyword evidence="7" id="KW-0472">Membrane</keyword>
<dbReference type="Pfam" id="PF02518">
    <property type="entry name" value="HATPase_c"/>
    <property type="match status" value="1"/>
</dbReference>
<feature type="transmembrane region" description="Helical" evidence="7">
    <location>
        <begin position="237"/>
        <end position="262"/>
    </location>
</feature>
<comment type="caution">
    <text evidence="9">The sequence shown here is derived from an EMBL/GenBank/DDBJ whole genome shotgun (WGS) entry which is preliminary data.</text>
</comment>
<dbReference type="InterPro" id="IPR036097">
    <property type="entry name" value="HisK_dim/P_sf"/>
</dbReference>
<dbReference type="InterPro" id="IPR005467">
    <property type="entry name" value="His_kinase_dom"/>
</dbReference>
<reference evidence="9 10" key="1">
    <citation type="journal article" date="2016" name="Nat. Commun.">
        <title>Thousands of microbial genomes shed light on interconnected biogeochemical processes in an aquifer system.</title>
        <authorList>
            <person name="Anantharaman K."/>
            <person name="Brown C.T."/>
            <person name="Hug L.A."/>
            <person name="Sharon I."/>
            <person name="Castelle C.J."/>
            <person name="Probst A.J."/>
            <person name="Thomas B.C."/>
            <person name="Singh A."/>
            <person name="Wilkins M.J."/>
            <person name="Karaoz U."/>
            <person name="Brodie E.L."/>
            <person name="Williams K.H."/>
            <person name="Hubbard S.S."/>
            <person name="Banfield J.F."/>
        </authorList>
    </citation>
    <scope>NUCLEOTIDE SEQUENCE [LARGE SCALE GENOMIC DNA]</scope>
</reference>
<dbReference type="Pfam" id="PF00512">
    <property type="entry name" value="HisKA"/>
    <property type="match status" value="1"/>
</dbReference>
<protein>
    <recommendedName>
        <fullName evidence="2">histidine kinase</fullName>
        <ecNumber evidence="2">2.7.13.3</ecNumber>
    </recommendedName>
</protein>
<keyword evidence="6" id="KW-0902">Two-component regulatory system</keyword>
<dbReference type="PANTHER" id="PTHR45453">
    <property type="entry name" value="PHOSPHATE REGULON SENSOR PROTEIN PHOR"/>
    <property type="match status" value="1"/>
</dbReference>
<dbReference type="SUPFAM" id="SSF55781">
    <property type="entry name" value="GAF domain-like"/>
    <property type="match status" value="1"/>
</dbReference>